<keyword evidence="2" id="KW-1185">Reference proteome</keyword>
<dbReference type="WBParaSite" id="nRc.2.0.1.t14660-RA">
    <property type="protein sequence ID" value="nRc.2.0.1.t14660-RA"/>
    <property type="gene ID" value="nRc.2.0.1.g14660"/>
</dbReference>
<dbReference type="InterPro" id="IPR019425">
    <property type="entry name" value="7TM_GPCR_serpentine_rcpt_Srt"/>
</dbReference>
<evidence type="ECO:0000313" key="3">
    <source>
        <dbReference type="WBParaSite" id="nRc.2.0.1.t14660-RA"/>
    </source>
</evidence>
<dbReference type="Pfam" id="PF10321">
    <property type="entry name" value="7TM_GPCR_Srt"/>
    <property type="match status" value="1"/>
</dbReference>
<reference evidence="3" key="1">
    <citation type="submission" date="2022-11" db="UniProtKB">
        <authorList>
            <consortium name="WormBaseParasite"/>
        </authorList>
    </citation>
    <scope>IDENTIFICATION</scope>
</reference>
<proteinExistence type="predicted"/>
<keyword evidence="1" id="KW-0812">Transmembrane</keyword>
<name>A0A915ILG6_ROMCU</name>
<dbReference type="Proteomes" id="UP000887565">
    <property type="component" value="Unplaced"/>
</dbReference>
<evidence type="ECO:0000256" key="1">
    <source>
        <dbReference type="SAM" id="Phobius"/>
    </source>
</evidence>
<organism evidence="2 3">
    <name type="scientific">Romanomermis culicivorax</name>
    <name type="common">Nematode worm</name>
    <dbReference type="NCBI Taxonomy" id="13658"/>
    <lineage>
        <taxon>Eukaryota</taxon>
        <taxon>Metazoa</taxon>
        <taxon>Ecdysozoa</taxon>
        <taxon>Nematoda</taxon>
        <taxon>Enoplea</taxon>
        <taxon>Dorylaimia</taxon>
        <taxon>Mermithida</taxon>
        <taxon>Mermithoidea</taxon>
        <taxon>Mermithidae</taxon>
        <taxon>Romanomermis</taxon>
    </lineage>
</organism>
<evidence type="ECO:0000313" key="2">
    <source>
        <dbReference type="Proteomes" id="UP000887565"/>
    </source>
</evidence>
<accession>A0A915ILG6</accession>
<dbReference type="AlphaFoldDB" id="A0A915ILG6"/>
<keyword evidence="1" id="KW-1133">Transmembrane helix</keyword>
<sequence>MDIATIAGYLVIQLVPHSRWTAMISNYIWLFCAGNCSLIYLTLNGVVRARFLKMFCKNRVVPVSTIDGPQTITAKKEHVVTAAKISDH</sequence>
<keyword evidence="1" id="KW-0472">Membrane</keyword>
<feature type="transmembrane region" description="Helical" evidence="1">
    <location>
        <begin position="27"/>
        <end position="47"/>
    </location>
</feature>
<protein>
    <submittedName>
        <fullName evidence="3">7TM GPCR serpentine receptor class x (Srx) domain-containing protein</fullName>
    </submittedName>
</protein>